<feature type="compositionally biased region" description="Basic and acidic residues" evidence="1">
    <location>
        <begin position="403"/>
        <end position="412"/>
    </location>
</feature>
<feature type="compositionally biased region" description="Polar residues" evidence="1">
    <location>
        <begin position="387"/>
        <end position="399"/>
    </location>
</feature>
<evidence type="ECO:0000256" key="1">
    <source>
        <dbReference type="SAM" id="MobiDB-lite"/>
    </source>
</evidence>
<proteinExistence type="predicted"/>
<feature type="compositionally biased region" description="Polar residues" evidence="1">
    <location>
        <begin position="154"/>
        <end position="176"/>
    </location>
</feature>
<evidence type="ECO:0000313" key="2">
    <source>
        <dbReference type="EMBL" id="CBY39533.1"/>
    </source>
</evidence>
<reference evidence="2" key="1">
    <citation type="journal article" date="2010" name="Science">
        <title>Plasticity of animal genome architecture unmasked by rapid evolution of a pelagic tunicate.</title>
        <authorList>
            <person name="Denoeud F."/>
            <person name="Henriet S."/>
            <person name="Mungpakdee S."/>
            <person name="Aury J.M."/>
            <person name="Da Silva C."/>
            <person name="Brinkmann H."/>
            <person name="Mikhaleva J."/>
            <person name="Olsen L.C."/>
            <person name="Jubin C."/>
            <person name="Canestro C."/>
            <person name="Bouquet J.M."/>
            <person name="Danks G."/>
            <person name="Poulain J."/>
            <person name="Campsteijn C."/>
            <person name="Adamski M."/>
            <person name="Cross I."/>
            <person name="Yadetie F."/>
            <person name="Muffato M."/>
            <person name="Louis A."/>
            <person name="Butcher S."/>
            <person name="Tsagkogeorga G."/>
            <person name="Konrad A."/>
            <person name="Singh S."/>
            <person name="Jensen M.F."/>
            <person name="Cong E.H."/>
            <person name="Eikeseth-Otteraa H."/>
            <person name="Noel B."/>
            <person name="Anthouard V."/>
            <person name="Porcel B.M."/>
            <person name="Kachouri-Lafond R."/>
            <person name="Nishino A."/>
            <person name="Ugolini M."/>
            <person name="Chourrout P."/>
            <person name="Nishida H."/>
            <person name="Aasland R."/>
            <person name="Huzurbazar S."/>
            <person name="Westhof E."/>
            <person name="Delsuc F."/>
            <person name="Lehrach H."/>
            <person name="Reinhardt R."/>
            <person name="Weissenbach J."/>
            <person name="Roy S.W."/>
            <person name="Artiguenave F."/>
            <person name="Postlethwait J.H."/>
            <person name="Manak J.R."/>
            <person name="Thompson E.M."/>
            <person name="Jaillon O."/>
            <person name="Du Pasquier L."/>
            <person name="Boudinot P."/>
            <person name="Liberles D.A."/>
            <person name="Volff J.N."/>
            <person name="Philippe H."/>
            <person name="Lenhard B."/>
            <person name="Roest Crollius H."/>
            <person name="Wincker P."/>
            <person name="Chourrout D."/>
        </authorList>
    </citation>
    <scope>NUCLEOTIDE SEQUENCE [LARGE SCALE GENOMIC DNA]</scope>
</reference>
<feature type="region of interest" description="Disordered" evidence="1">
    <location>
        <begin position="260"/>
        <end position="284"/>
    </location>
</feature>
<dbReference type="EMBL" id="FN655565">
    <property type="protein sequence ID" value="CBY39533.1"/>
    <property type="molecule type" value="Genomic_DNA"/>
</dbReference>
<dbReference type="Proteomes" id="UP000011014">
    <property type="component" value="Unassembled WGS sequence"/>
</dbReference>
<feature type="region of interest" description="Disordered" evidence="1">
    <location>
        <begin position="303"/>
        <end position="446"/>
    </location>
</feature>
<feature type="compositionally biased region" description="Polar residues" evidence="1">
    <location>
        <begin position="260"/>
        <end position="274"/>
    </location>
</feature>
<feature type="compositionally biased region" description="Polar residues" evidence="1">
    <location>
        <begin position="307"/>
        <end position="317"/>
    </location>
</feature>
<organism evidence="2">
    <name type="scientific">Oikopleura dioica</name>
    <name type="common">Tunicate</name>
    <dbReference type="NCBI Taxonomy" id="34765"/>
    <lineage>
        <taxon>Eukaryota</taxon>
        <taxon>Metazoa</taxon>
        <taxon>Chordata</taxon>
        <taxon>Tunicata</taxon>
        <taxon>Appendicularia</taxon>
        <taxon>Copelata</taxon>
        <taxon>Oikopleuridae</taxon>
        <taxon>Oikopleura</taxon>
    </lineage>
</organism>
<feature type="region of interest" description="Disordered" evidence="1">
    <location>
        <begin position="148"/>
        <end position="176"/>
    </location>
</feature>
<feature type="compositionally biased region" description="Basic and acidic residues" evidence="1">
    <location>
        <begin position="421"/>
        <end position="433"/>
    </location>
</feature>
<feature type="compositionally biased region" description="Polar residues" evidence="1">
    <location>
        <begin position="342"/>
        <end position="356"/>
    </location>
</feature>
<gene>
    <name evidence="2" type="ORF">GSOID_T00020104001</name>
</gene>
<protein>
    <submittedName>
        <fullName evidence="2">Uncharacterized protein</fullName>
    </submittedName>
</protein>
<feature type="compositionally biased region" description="Low complexity" evidence="1">
    <location>
        <begin position="373"/>
        <end position="386"/>
    </location>
</feature>
<accession>E4YVP8</accession>
<dbReference type="AlphaFoldDB" id="E4YVP8"/>
<sequence length="483" mass="52832">MTRDQAIRNHVLHLTSYLLNVVKGGPLKDSFHDSYAHLPEVAKNWMAFFSLTEHNELRPSTLTAPHYWATCDFRCSRALHAINKKFSKCRFHYHSFSNLLLFIALLEINLPFSEALSSNILSQELSNPIYVTAMTSFSQAAQDVLQYDHEEPPSQESVGTAVSGRPENQLQATSSQQHYLVTQKPNQGYTVMMISALDDISTLAPVINLLNTSIPPASENPIAPNSSSTPVPTTSTTFAFPPLPVADPNQSFAMTASSVGPVLSQPSMPTSEAGTSMPPMSRNIASTPVRNELSMNLLPAIPEQEGSESSSNKAMPSSPTPAPTERKARNTRRSLLAKLNDDTSGTKSTKRPLTTSRSEKRLTRSQAKKQRPSTSSAQLASSQATSGQEHPSSASTSGDSEPPSDHEPDRPGDSSSSSEDDFQHGDVPARDPFKPPLPFRNTPARKRPAQQLIGVFNSNWNMPRNLYNPGNIPHGMNNIHFSY</sequence>
<name>E4YVP8_OIKDI</name>